<keyword evidence="4" id="KW-1185">Reference proteome</keyword>
<gene>
    <name evidence="3" type="ORF">FWILDA_LOCUS4552</name>
</gene>
<evidence type="ECO:0000259" key="2">
    <source>
        <dbReference type="Pfam" id="PF00780"/>
    </source>
</evidence>
<evidence type="ECO:0000256" key="1">
    <source>
        <dbReference type="SAM" id="MobiDB-lite"/>
    </source>
</evidence>
<proteinExistence type="predicted"/>
<feature type="region of interest" description="Disordered" evidence="1">
    <location>
        <begin position="554"/>
        <end position="574"/>
    </location>
</feature>
<dbReference type="Pfam" id="PF00780">
    <property type="entry name" value="CNH"/>
    <property type="match status" value="1"/>
</dbReference>
<feature type="compositionally biased region" description="Low complexity" evidence="1">
    <location>
        <begin position="286"/>
        <end position="301"/>
    </location>
</feature>
<dbReference type="InterPro" id="IPR001180">
    <property type="entry name" value="CNH_dom"/>
</dbReference>
<dbReference type="OrthoDB" id="6415790at2759"/>
<comment type="caution">
    <text evidence="3">The sequence shown here is derived from an EMBL/GenBank/DDBJ whole genome shotgun (WGS) entry which is preliminary data.</text>
</comment>
<feature type="region of interest" description="Disordered" evidence="1">
    <location>
        <begin position="283"/>
        <end position="303"/>
    </location>
</feature>
<feature type="compositionally biased region" description="Polar residues" evidence="1">
    <location>
        <begin position="651"/>
        <end position="671"/>
    </location>
</feature>
<accession>A0A9W4WX94</accession>
<protein>
    <submittedName>
        <fullName evidence="3">15052_t:CDS:1</fullName>
    </submittedName>
</protein>
<name>A0A9W4WX94_9GLOM</name>
<organism evidence="3 4">
    <name type="scientific">Funneliformis geosporum</name>
    <dbReference type="NCBI Taxonomy" id="1117311"/>
    <lineage>
        <taxon>Eukaryota</taxon>
        <taxon>Fungi</taxon>
        <taxon>Fungi incertae sedis</taxon>
        <taxon>Mucoromycota</taxon>
        <taxon>Glomeromycotina</taxon>
        <taxon>Glomeromycetes</taxon>
        <taxon>Glomerales</taxon>
        <taxon>Glomeraceae</taxon>
        <taxon>Funneliformis</taxon>
    </lineage>
</organism>
<sequence>MFFTESRIPKRPLHDNNNGSSHSIFQRNDSSENLVALPLPSKNQHIGKRIVSKLLTEGENVLSKTQFNARPSSNDDTKKRSITISGRSGLDIDSNKVNVTKTSLQRSSTVVNYENRKGSSAKIGEFESKLLGSPNSGSIENMTCAAMFGKQYLLIGNENGLNVIDFSINSELIKPIPLIRGCSFKKMQILDEYGIMITIAGKKQMIRIYKLDSLLHLIKFMLQSKTEKPIDFSKTHTFLKKITDSLPRCDFCGNQLDEATMSEGSKNGKLICQNCKDPDEWSSIDTSSSNSQEFNSSTSSTGTSLFPGKFHQRTLSNISMHLSDYIQHQLSNSLDNVDISAEEKSNVWHWATDYVKLLDSARDCITFDVRETRRYIYLTVVTHNHMIHLFSCDICTKNSPDFKFELAQTFWVPEIPEFLSVSTDNYVINKIYTIIDGKAAFIDAHSSVVTEITMSKSLIPRFEENPAWRNFIPLPSTCSLDFLIRNPTEFELPISVIPLSPTTKVPPIPPMPPTPTSPPIISPPSILMNHIKFSDNFRNNPLRRSTHRNRRSVDFVSDGIPSNKKSRRQSSGMMNHETLNLESSPLGVVASMIQQNKQEQSQPISDLISPPISPKFANLSDITSQQGTISVIQVQTATFDYAPFPAPPQTLPNKTNSRESLSFNQSTNTPHSEYHSRTKPEVPIEVPLPSTLFLATVHNISYLVNGNGESYKYHHPIRWSSPPNEISLLPSFDDVFVIGFLNTTIELASMKTGEIIRKVVNGCPVNFLGNTWRKNDIIKQRRTSKFNKKYEFDSGMRRNVFWTCKLGETYYFYRGRVIDKEN</sequence>
<evidence type="ECO:0000313" key="4">
    <source>
        <dbReference type="Proteomes" id="UP001153678"/>
    </source>
</evidence>
<evidence type="ECO:0000313" key="3">
    <source>
        <dbReference type="EMBL" id="CAI2170381.1"/>
    </source>
</evidence>
<reference evidence="3" key="1">
    <citation type="submission" date="2022-08" db="EMBL/GenBank/DDBJ databases">
        <authorList>
            <person name="Kallberg Y."/>
            <person name="Tangrot J."/>
            <person name="Rosling A."/>
        </authorList>
    </citation>
    <scope>NUCLEOTIDE SEQUENCE</scope>
    <source>
        <strain evidence="3">Wild A</strain>
    </source>
</reference>
<dbReference type="AlphaFoldDB" id="A0A9W4WX94"/>
<dbReference type="EMBL" id="CAMKVN010000693">
    <property type="protein sequence ID" value="CAI2170381.1"/>
    <property type="molecule type" value="Genomic_DNA"/>
</dbReference>
<dbReference type="Proteomes" id="UP001153678">
    <property type="component" value="Unassembled WGS sequence"/>
</dbReference>
<feature type="domain" description="CNH" evidence="2">
    <location>
        <begin position="150"/>
        <end position="217"/>
    </location>
</feature>
<feature type="region of interest" description="Disordered" evidence="1">
    <location>
        <begin position="1"/>
        <end position="25"/>
    </location>
</feature>
<feature type="compositionally biased region" description="Polar residues" evidence="1">
    <location>
        <begin position="15"/>
        <end position="25"/>
    </location>
</feature>
<feature type="region of interest" description="Disordered" evidence="1">
    <location>
        <begin position="649"/>
        <end position="678"/>
    </location>
</feature>